<evidence type="ECO:0000256" key="1">
    <source>
        <dbReference type="SAM" id="MobiDB-lite"/>
    </source>
</evidence>
<evidence type="ECO:0000313" key="3">
    <source>
        <dbReference type="Proteomes" id="UP000050761"/>
    </source>
</evidence>
<feature type="compositionally biased region" description="Basic and acidic residues" evidence="1">
    <location>
        <begin position="62"/>
        <end position="74"/>
    </location>
</feature>
<dbReference type="Proteomes" id="UP000050761">
    <property type="component" value="Unassembled WGS sequence"/>
</dbReference>
<name>A0A183FGQ1_HELPZ</name>
<feature type="compositionally biased region" description="Polar residues" evidence="1">
    <location>
        <begin position="76"/>
        <end position="85"/>
    </location>
</feature>
<accession>A0A3P8B002</accession>
<gene>
    <name evidence="2" type="ORF">HPBE_LOCUS5858</name>
</gene>
<dbReference type="EMBL" id="UZAH01025553">
    <property type="protein sequence ID" value="VDO66055.1"/>
    <property type="molecule type" value="Genomic_DNA"/>
</dbReference>
<protein>
    <submittedName>
        <fullName evidence="2 4">Uncharacterized protein</fullName>
    </submittedName>
</protein>
<sequence length="85" mass="9668">MLNQELVAELKAKIGPRRSLEKLHIGFQFHNEIDHIIFNPRMPDQTSVVSGLTRDRAIVIENRKVQEQEPDRHQLGLNSTSPAGT</sequence>
<accession>A0A183FGQ1</accession>
<reference evidence="2 3" key="1">
    <citation type="submission" date="2018-11" db="EMBL/GenBank/DDBJ databases">
        <authorList>
            <consortium name="Pathogen Informatics"/>
        </authorList>
    </citation>
    <scope>NUCLEOTIDE SEQUENCE [LARGE SCALE GENOMIC DNA]</scope>
</reference>
<evidence type="ECO:0000313" key="4">
    <source>
        <dbReference type="WBParaSite" id="HPBE_0000585701-mRNA-1"/>
    </source>
</evidence>
<keyword evidence="3" id="KW-1185">Reference proteome</keyword>
<dbReference type="AlphaFoldDB" id="A0A183FGQ1"/>
<dbReference type="WBParaSite" id="HPBE_0000585701-mRNA-1">
    <property type="protein sequence ID" value="HPBE_0000585701-mRNA-1"/>
    <property type="gene ID" value="HPBE_0000585701"/>
</dbReference>
<evidence type="ECO:0000313" key="2">
    <source>
        <dbReference type="EMBL" id="VDO66055.1"/>
    </source>
</evidence>
<organism evidence="3 4">
    <name type="scientific">Heligmosomoides polygyrus</name>
    <name type="common">Parasitic roundworm</name>
    <dbReference type="NCBI Taxonomy" id="6339"/>
    <lineage>
        <taxon>Eukaryota</taxon>
        <taxon>Metazoa</taxon>
        <taxon>Ecdysozoa</taxon>
        <taxon>Nematoda</taxon>
        <taxon>Chromadorea</taxon>
        <taxon>Rhabditida</taxon>
        <taxon>Rhabditina</taxon>
        <taxon>Rhabditomorpha</taxon>
        <taxon>Strongyloidea</taxon>
        <taxon>Heligmosomidae</taxon>
        <taxon>Heligmosomoides</taxon>
    </lineage>
</organism>
<feature type="region of interest" description="Disordered" evidence="1">
    <location>
        <begin position="62"/>
        <end position="85"/>
    </location>
</feature>
<reference evidence="4" key="2">
    <citation type="submission" date="2019-09" db="UniProtKB">
        <authorList>
            <consortium name="WormBaseParasite"/>
        </authorList>
    </citation>
    <scope>IDENTIFICATION</scope>
</reference>
<proteinExistence type="predicted"/>